<dbReference type="OrthoDB" id="8904098at2759"/>
<evidence type="ECO:0000256" key="1">
    <source>
        <dbReference type="ARBA" id="ARBA00004141"/>
    </source>
</evidence>
<evidence type="ECO:0000256" key="5">
    <source>
        <dbReference type="ARBA" id="ARBA00022856"/>
    </source>
</evidence>
<dbReference type="InterPro" id="IPR036259">
    <property type="entry name" value="MFS_trans_sf"/>
</dbReference>
<dbReference type="Gene3D" id="1.20.1250.20">
    <property type="entry name" value="MFS general substrate transporter like domains"/>
    <property type="match status" value="1"/>
</dbReference>
<dbReference type="STRING" id="1344418.A0A1D2VKE1"/>
<organism evidence="10 11">
    <name type="scientific">Ascoidea rubescens DSM 1968</name>
    <dbReference type="NCBI Taxonomy" id="1344418"/>
    <lineage>
        <taxon>Eukaryota</taxon>
        <taxon>Fungi</taxon>
        <taxon>Dikarya</taxon>
        <taxon>Ascomycota</taxon>
        <taxon>Saccharomycotina</taxon>
        <taxon>Saccharomycetes</taxon>
        <taxon>Ascoideaceae</taxon>
        <taxon>Ascoidea</taxon>
    </lineage>
</organism>
<evidence type="ECO:0000256" key="9">
    <source>
        <dbReference type="SAM" id="Phobius"/>
    </source>
</evidence>
<dbReference type="FunCoup" id="A0A1D2VKE1">
    <property type="interactions" value="1099"/>
</dbReference>
<dbReference type="GO" id="GO:0071916">
    <property type="term" value="F:dipeptide transmembrane transporter activity"/>
    <property type="evidence" value="ECO:0007669"/>
    <property type="project" value="EnsemblFungi"/>
</dbReference>
<evidence type="ECO:0000256" key="6">
    <source>
        <dbReference type="ARBA" id="ARBA00022989"/>
    </source>
</evidence>
<dbReference type="InParanoid" id="A0A1D2VKE1"/>
<proteinExistence type="inferred from homology"/>
<dbReference type="Pfam" id="PF00854">
    <property type="entry name" value="PTR2"/>
    <property type="match status" value="1"/>
</dbReference>
<keyword evidence="5" id="KW-0653">Protein transport</keyword>
<feature type="transmembrane region" description="Helical" evidence="9">
    <location>
        <begin position="404"/>
        <end position="424"/>
    </location>
</feature>
<feature type="transmembrane region" description="Helical" evidence="9">
    <location>
        <begin position="371"/>
        <end position="392"/>
    </location>
</feature>
<protein>
    <submittedName>
        <fullName evidence="10">PTR2-domain-containing protein</fullName>
    </submittedName>
</protein>
<feature type="transmembrane region" description="Helical" evidence="9">
    <location>
        <begin position="494"/>
        <end position="515"/>
    </location>
</feature>
<keyword evidence="3 8" id="KW-0813">Transport</keyword>
<dbReference type="FunFam" id="1.20.1250.20:FF:000085">
    <property type="entry name" value="MFS peptide transporter Ptr2"/>
    <property type="match status" value="1"/>
</dbReference>
<feature type="transmembrane region" description="Helical" evidence="9">
    <location>
        <begin position="254"/>
        <end position="274"/>
    </location>
</feature>
<evidence type="ECO:0000256" key="8">
    <source>
        <dbReference type="RuleBase" id="RU003755"/>
    </source>
</evidence>
<feature type="transmembrane region" description="Helical" evidence="9">
    <location>
        <begin position="168"/>
        <end position="187"/>
    </location>
</feature>
<feature type="transmembrane region" description="Helical" evidence="9">
    <location>
        <begin position="141"/>
        <end position="162"/>
    </location>
</feature>
<evidence type="ECO:0000313" key="10">
    <source>
        <dbReference type="EMBL" id="ODV61997.1"/>
    </source>
</evidence>
<sequence length="580" mass="65177">MPETNINKLPTNPNLDNNLQNQGKVRLVDSEVNSTDICEIENQPLPTEEEEKTLQRVCETIPWACWLVAIVELCERFAYYGLSGPFMNYMQYKPDDRIPGALGLGQKKSNALSYFFQFWCYVCPVFGAWISDTYLGKYKAICWFTGIYTIGILVLFLTSLPVSIENNVSFGGFIAAIIIIGLGTGGVKANVSPLIADQIPTFTSYVKTNKKGERVIVDPAVTYQTVFMVFYLCINVGSLSSIATTTLEKEVGFWAAYLLPFCFFFVGVGALIIGQNIYIKTPPSKTIIGNSFRISFITLLNRGKFEAAKPSFHPEKSYPWTDLFVEEVRRALLACQVFVFFIVYWVVYGQMLNNFVSQAGQMELHGIPNDIMQNIDPLTIIIFIPICERLFYPFLRKIGIKFKPITRIFWGFMMGSVAMAYAAIVQKLIYNAGPCYEHPLECAASDDGNIPNHIHVAVQSPAYFFIAMSEIFASITGLEYAYTKAPPQMKSFVMSLFLLTSAGGSALGIALSPTAEDPKLVWTYTGLCVACFITGIMFYFCFRKLNDMEEDLNRLDFEEKLQAQEKSLEDEKDIEKVAKA</sequence>
<keyword evidence="5" id="KW-0571">Peptide transport</keyword>
<keyword evidence="7 9" id="KW-0472">Membrane</keyword>
<dbReference type="GeneID" id="30966336"/>
<keyword evidence="11" id="KW-1185">Reference proteome</keyword>
<dbReference type="EMBL" id="KV454478">
    <property type="protein sequence ID" value="ODV61997.1"/>
    <property type="molecule type" value="Genomic_DNA"/>
</dbReference>
<feature type="transmembrane region" description="Helical" evidence="9">
    <location>
        <begin position="331"/>
        <end position="351"/>
    </location>
</feature>
<dbReference type="InterPro" id="IPR000109">
    <property type="entry name" value="POT_fam"/>
</dbReference>
<evidence type="ECO:0000313" key="11">
    <source>
        <dbReference type="Proteomes" id="UP000095038"/>
    </source>
</evidence>
<comment type="subcellular location">
    <subcellularLocation>
        <location evidence="1 8">Membrane</location>
        <topology evidence="1 8">Multi-pass membrane protein</topology>
    </subcellularLocation>
</comment>
<dbReference type="AlphaFoldDB" id="A0A1D2VKE1"/>
<keyword evidence="4 8" id="KW-0812">Transmembrane</keyword>
<dbReference type="Proteomes" id="UP000095038">
    <property type="component" value="Unassembled WGS sequence"/>
</dbReference>
<dbReference type="PROSITE" id="PS01023">
    <property type="entry name" value="PTR2_2"/>
    <property type="match status" value="1"/>
</dbReference>
<dbReference type="PROSITE" id="PS01022">
    <property type="entry name" value="PTR2_1"/>
    <property type="match status" value="1"/>
</dbReference>
<dbReference type="GO" id="GO:0042937">
    <property type="term" value="F:tripeptide transmembrane transporter activity"/>
    <property type="evidence" value="ECO:0007669"/>
    <property type="project" value="EnsemblFungi"/>
</dbReference>
<name>A0A1D2VKE1_9ASCO</name>
<feature type="transmembrane region" description="Helical" evidence="9">
    <location>
        <begin position="462"/>
        <end position="482"/>
    </location>
</feature>
<evidence type="ECO:0000256" key="7">
    <source>
        <dbReference type="ARBA" id="ARBA00023136"/>
    </source>
</evidence>
<dbReference type="InterPro" id="IPR018456">
    <property type="entry name" value="PTR2_symporter_CS"/>
</dbReference>
<evidence type="ECO:0000256" key="4">
    <source>
        <dbReference type="ARBA" id="ARBA00022692"/>
    </source>
</evidence>
<dbReference type="SUPFAM" id="SSF103473">
    <property type="entry name" value="MFS general substrate transporter"/>
    <property type="match status" value="1"/>
</dbReference>
<dbReference type="RefSeq" id="XP_020048304.1">
    <property type="nucleotide sequence ID" value="XM_020192700.1"/>
</dbReference>
<dbReference type="GO" id="GO:0005886">
    <property type="term" value="C:plasma membrane"/>
    <property type="evidence" value="ECO:0007669"/>
    <property type="project" value="EnsemblFungi"/>
</dbReference>
<dbReference type="PANTHER" id="PTHR11654">
    <property type="entry name" value="OLIGOPEPTIDE TRANSPORTER-RELATED"/>
    <property type="match status" value="1"/>
</dbReference>
<evidence type="ECO:0000256" key="2">
    <source>
        <dbReference type="ARBA" id="ARBA00005982"/>
    </source>
</evidence>
<evidence type="ECO:0000256" key="3">
    <source>
        <dbReference type="ARBA" id="ARBA00022448"/>
    </source>
</evidence>
<keyword evidence="6 9" id="KW-1133">Transmembrane helix</keyword>
<accession>A0A1D2VKE1</accession>
<gene>
    <name evidence="10" type="ORF">ASCRUDRAFT_7447</name>
</gene>
<reference evidence="11" key="1">
    <citation type="submission" date="2016-05" db="EMBL/GenBank/DDBJ databases">
        <title>Comparative genomics of biotechnologically important yeasts.</title>
        <authorList>
            <consortium name="DOE Joint Genome Institute"/>
            <person name="Riley R."/>
            <person name="Haridas S."/>
            <person name="Wolfe K.H."/>
            <person name="Lopes M.R."/>
            <person name="Hittinger C.T."/>
            <person name="Goker M."/>
            <person name="Salamov A."/>
            <person name="Wisecaver J."/>
            <person name="Long T.M."/>
            <person name="Aerts A.L."/>
            <person name="Barry K."/>
            <person name="Choi C."/>
            <person name="Clum A."/>
            <person name="Coughlan A.Y."/>
            <person name="Deshpande S."/>
            <person name="Douglass A.P."/>
            <person name="Hanson S.J."/>
            <person name="Klenk H.-P."/>
            <person name="Labutti K."/>
            <person name="Lapidus A."/>
            <person name="Lindquist E."/>
            <person name="Lipzen A."/>
            <person name="Meier-Kolthoff J.P."/>
            <person name="Ohm R.A."/>
            <person name="Otillar R.P."/>
            <person name="Pangilinan J."/>
            <person name="Peng Y."/>
            <person name="Rokas A."/>
            <person name="Rosa C.A."/>
            <person name="Scheuner C."/>
            <person name="Sibirny A.A."/>
            <person name="Slot J.C."/>
            <person name="Stielow J.B."/>
            <person name="Sun H."/>
            <person name="Kurtzman C.P."/>
            <person name="Blackwell M."/>
            <person name="Grigoriev I.V."/>
            <person name="Jeffries T.W."/>
        </authorList>
    </citation>
    <scope>NUCLEOTIDE SEQUENCE [LARGE SCALE GENOMIC DNA]</scope>
    <source>
        <strain evidence="11">DSM 1968</strain>
    </source>
</reference>
<feature type="transmembrane region" description="Helical" evidence="9">
    <location>
        <begin position="220"/>
        <end position="242"/>
    </location>
</feature>
<feature type="transmembrane region" description="Helical" evidence="9">
    <location>
        <begin position="521"/>
        <end position="542"/>
    </location>
</feature>
<comment type="similarity">
    <text evidence="2 8">Belongs to the major facilitator superfamily. Proton-dependent oligopeptide transporter (POT/PTR) (TC 2.A.17) family.</text>
</comment>
<dbReference type="GO" id="GO:1904680">
    <property type="term" value="F:peptide transmembrane transporter activity"/>
    <property type="evidence" value="ECO:0007669"/>
    <property type="project" value="EnsemblFungi"/>
</dbReference>